<evidence type="ECO:0000256" key="1">
    <source>
        <dbReference type="SAM" id="MobiDB-lite"/>
    </source>
</evidence>
<dbReference type="AlphaFoldDB" id="A0A9P9AJV5"/>
<organism evidence="2 3">
    <name type="scientific">Thelonectria olida</name>
    <dbReference type="NCBI Taxonomy" id="1576542"/>
    <lineage>
        <taxon>Eukaryota</taxon>
        <taxon>Fungi</taxon>
        <taxon>Dikarya</taxon>
        <taxon>Ascomycota</taxon>
        <taxon>Pezizomycotina</taxon>
        <taxon>Sordariomycetes</taxon>
        <taxon>Hypocreomycetidae</taxon>
        <taxon>Hypocreales</taxon>
        <taxon>Nectriaceae</taxon>
        <taxon>Thelonectria</taxon>
    </lineage>
</organism>
<comment type="caution">
    <text evidence="2">The sequence shown here is derived from an EMBL/GenBank/DDBJ whole genome shotgun (WGS) entry which is preliminary data.</text>
</comment>
<accession>A0A9P9AJV5</accession>
<gene>
    <name evidence="2" type="ORF">B0T10DRAFT_552760</name>
</gene>
<evidence type="ECO:0000313" key="3">
    <source>
        <dbReference type="Proteomes" id="UP000777438"/>
    </source>
</evidence>
<keyword evidence="3" id="KW-1185">Reference proteome</keyword>
<feature type="region of interest" description="Disordered" evidence="1">
    <location>
        <begin position="87"/>
        <end position="112"/>
    </location>
</feature>
<evidence type="ECO:0000313" key="2">
    <source>
        <dbReference type="EMBL" id="KAH6874781.1"/>
    </source>
</evidence>
<dbReference type="Proteomes" id="UP000777438">
    <property type="component" value="Unassembled WGS sequence"/>
</dbReference>
<name>A0A9P9AJV5_9HYPO</name>
<reference evidence="2 3" key="1">
    <citation type="journal article" date="2021" name="Nat. Commun.">
        <title>Genetic determinants of endophytism in the Arabidopsis root mycobiome.</title>
        <authorList>
            <person name="Mesny F."/>
            <person name="Miyauchi S."/>
            <person name="Thiergart T."/>
            <person name="Pickel B."/>
            <person name="Atanasova L."/>
            <person name="Karlsson M."/>
            <person name="Huettel B."/>
            <person name="Barry K.W."/>
            <person name="Haridas S."/>
            <person name="Chen C."/>
            <person name="Bauer D."/>
            <person name="Andreopoulos W."/>
            <person name="Pangilinan J."/>
            <person name="LaButti K."/>
            <person name="Riley R."/>
            <person name="Lipzen A."/>
            <person name="Clum A."/>
            <person name="Drula E."/>
            <person name="Henrissat B."/>
            <person name="Kohler A."/>
            <person name="Grigoriev I.V."/>
            <person name="Martin F.M."/>
            <person name="Hacquard S."/>
        </authorList>
    </citation>
    <scope>NUCLEOTIDE SEQUENCE [LARGE SCALE GENOMIC DNA]</scope>
    <source>
        <strain evidence="2 3">MPI-CAGE-CH-0241</strain>
    </source>
</reference>
<protein>
    <submittedName>
        <fullName evidence="2">Uncharacterized protein</fullName>
    </submittedName>
</protein>
<proteinExistence type="predicted"/>
<sequence length="112" mass="12383">MVSEPIALTQIGVSNIADILPGTAVLIEPGSKSQFRQIMERKSYTLDNMRFPRAPKAICLENADEDGEVSDFKVGVFCGQYKTELPRDSCEQSRSRKRKTAVTADKAGLMTQ</sequence>
<dbReference type="EMBL" id="JAGPYM010000037">
    <property type="protein sequence ID" value="KAH6874781.1"/>
    <property type="molecule type" value="Genomic_DNA"/>
</dbReference>